<organism evidence="2 3">
    <name type="scientific">Pleurodeles waltl</name>
    <name type="common">Iberian ribbed newt</name>
    <dbReference type="NCBI Taxonomy" id="8319"/>
    <lineage>
        <taxon>Eukaryota</taxon>
        <taxon>Metazoa</taxon>
        <taxon>Chordata</taxon>
        <taxon>Craniata</taxon>
        <taxon>Vertebrata</taxon>
        <taxon>Euteleostomi</taxon>
        <taxon>Amphibia</taxon>
        <taxon>Batrachia</taxon>
        <taxon>Caudata</taxon>
        <taxon>Salamandroidea</taxon>
        <taxon>Salamandridae</taxon>
        <taxon>Pleurodelinae</taxon>
        <taxon>Pleurodeles</taxon>
    </lineage>
</organism>
<dbReference type="AlphaFoldDB" id="A0AAV7WGK8"/>
<evidence type="ECO:0000313" key="2">
    <source>
        <dbReference type="EMBL" id="KAJ1211149.1"/>
    </source>
</evidence>
<gene>
    <name evidence="2" type="ORF">NDU88_006510</name>
</gene>
<evidence type="ECO:0000313" key="3">
    <source>
        <dbReference type="Proteomes" id="UP001066276"/>
    </source>
</evidence>
<protein>
    <submittedName>
        <fullName evidence="2">Uncharacterized protein</fullName>
    </submittedName>
</protein>
<feature type="region of interest" description="Disordered" evidence="1">
    <location>
        <begin position="1"/>
        <end position="112"/>
    </location>
</feature>
<dbReference type="Proteomes" id="UP001066276">
    <property type="component" value="Chromosome 1_2"/>
</dbReference>
<feature type="compositionally biased region" description="Basic and acidic residues" evidence="1">
    <location>
        <begin position="18"/>
        <end position="63"/>
    </location>
</feature>
<sequence>MRERGPQAFRPPRILRGRPSDRGSAHAADWKRRARPLRRETDEGERGGASEPERALQRCRPDPKAPGAGLPVGCGSAQDSLASRRHGEAPRGRRGDCAPGRTVAPASSTPGG</sequence>
<comment type="caution">
    <text evidence="2">The sequence shown here is derived from an EMBL/GenBank/DDBJ whole genome shotgun (WGS) entry which is preliminary data.</text>
</comment>
<keyword evidence="3" id="KW-1185">Reference proteome</keyword>
<feature type="compositionally biased region" description="Basic and acidic residues" evidence="1">
    <location>
        <begin position="85"/>
        <end position="96"/>
    </location>
</feature>
<accession>A0AAV7WGK8</accession>
<reference evidence="2" key="1">
    <citation type="journal article" date="2022" name="bioRxiv">
        <title>Sequencing and chromosome-scale assembly of the giantPleurodeles waltlgenome.</title>
        <authorList>
            <person name="Brown T."/>
            <person name="Elewa A."/>
            <person name="Iarovenko S."/>
            <person name="Subramanian E."/>
            <person name="Araus A.J."/>
            <person name="Petzold A."/>
            <person name="Susuki M."/>
            <person name="Suzuki K.-i.T."/>
            <person name="Hayashi T."/>
            <person name="Toyoda A."/>
            <person name="Oliveira C."/>
            <person name="Osipova E."/>
            <person name="Leigh N.D."/>
            <person name="Simon A."/>
            <person name="Yun M.H."/>
        </authorList>
    </citation>
    <scope>NUCLEOTIDE SEQUENCE</scope>
    <source>
        <strain evidence="2">20211129_DDA</strain>
        <tissue evidence="2">Liver</tissue>
    </source>
</reference>
<proteinExistence type="predicted"/>
<name>A0AAV7WGK8_PLEWA</name>
<dbReference type="EMBL" id="JANPWB010000002">
    <property type="protein sequence ID" value="KAJ1211149.1"/>
    <property type="molecule type" value="Genomic_DNA"/>
</dbReference>
<evidence type="ECO:0000256" key="1">
    <source>
        <dbReference type="SAM" id="MobiDB-lite"/>
    </source>
</evidence>